<protein>
    <submittedName>
        <fullName evidence="3">Uncharacterized protein</fullName>
    </submittedName>
</protein>
<feature type="transmembrane region" description="Helical" evidence="2">
    <location>
        <begin position="96"/>
        <end position="124"/>
    </location>
</feature>
<dbReference type="AlphaFoldDB" id="A0A450SUB2"/>
<sequence length="450" mass="51881">MNIWKDKKLRNAIIVLLTAMVLPLVILALLALAQEIAYSLFNISWARFPIFPEGWTNQFYPIFGAILFTFTIGLGGIFYGLRIYSESTRERISKSFVYYISNSYLSIGFGMGLGVSFLAIFLLFPDTSASTLAMRFGSGYGIYIGVLSVIIGLNIFHIEHSPITDMGKFIEIINEDLEKVYKSNDSDFYYVFPAPDIGLFRALKDTINEKDISLLSGNKNESDFHNRMPPIMGRMERETATEYERNVFSFIKDFKSAFEKVKNTKAVIYHPHLIPDFYLTYAYHSFVGEEEHLLTSVKLWFKHTSDMISSMKQYAHDKDAGSIYFLSPCRFPQPLIIIGSVVYTIHAFGLPYYDPDAKSFRFYGEKQQEPNFKKENGGSHLAEFMVYRRDDYRFASYLKEQINLIVGDDDDQKDTSLSWDEAMREIEESLTKNKERMPSTATLEHRKRIS</sequence>
<feature type="transmembrane region" description="Helical" evidence="2">
    <location>
        <begin position="59"/>
        <end position="84"/>
    </location>
</feature>
<keyword evidence="2" id="KW-0472">Membrane</keyword>
<organism evidence="3">
    <name type="scientific">Candidatus Kentrum sp. FW</name>
    <dbReference type="NCBI Taxonomy" id="2126338"/>
    <lineage>
        <taxon>Bacteria</taxon>
        <taxon>Pseudomonadati</taxon>
        <taxon>Pseudomonadota</taxon>
        <taxon>Gammaproteobacteria</taxon>
        <taxon>Candidatus Kentrum</taxon>
    </lineage>
</organism>
<keyword evidence="2" id="KW-1133">Transmembrane helix</keyword>
<evidence type="ECO:0000256" key="1">
    <source>
        <dbReference type="SAM" id="MobiDB-lite"/>
    </source>
</evidence>
<feature type="transmembrane region" description="Helical" evidence="2">
    <location>
        <begin position="12"/>
        <end position="33"/>
    </location>
</feature>
<evidence type="ECO:0000256" key="2">
    <source>
        <dbReference type="SAM" id="Phobius"/>
    </source>
</evidence>
<feature type="transmembrane region" description="Helical" evidence="2">
    <location>
        <begin position="136"/>
        <end position="156"/>
    </location>
</feature>
<gene>
    <name evidence="3" type="ORF">BECKFW1821B_GA0114236_10356</name>
</gene>
<proteinExistence type="predicted"/>
<feature type="region of interest" description="Disordered" evidence="1">
    <location>
        <begin position="428"/>
        <end position="450"/>
    </location>
</feature>
<feature type="compositionally biased region" description="Basic and acidic residues" evidence="1">
    <location>
        <begin position="428"/>
        <end position="437"/>
    </location>
</feature>
<keyword evidence="2" id="KW-0812">Transmembrane</keyword>
<evidence type="ECO:0000313" key="3">
    <source>
        <dbReference type="EMBL" id="VFJ57577.1"/>
    </source>
</evidence>
<reference evidence="3" key="1">
    <citation type="submission" date="2019-02" db="EMBL/GenBank/DDBJ databases">
        <authorList>
            <person name="Gruber-Vodicka R. H."/>
            <person name="Seah K. B. B."/>
        </authorList>
    </citation>
    <scope>NUCLEOTIDE SEQUENCE</scope>
    <source>
        <strain evidence="3">BECK_BZ106</strain>
    </source>
</reference>
<accession>A0A450SUB2</accession>
<name>A0A450SUB2_9GAMM</name>
<dbReference type="EMBL" id="CAADFD010000035">
    <property type="protein sequence ID" value="VFJ57577.1"/>
    <property type="molecule type" value="Genomic_DNA"/>
</dbReference>